<organism evidence="8 9">
    <name type="scientific">Xanthomonas perforans</name>
    <dbReference type="NCBI Taxonomy" id="442694"/>
    <lineage>
        <taxon>Bacteria</taxon>
        <taxon>Pseudomonadati</taxon>
        <taxon>Pseudomonadota</taxon>
        <taxon>Gammaproteobacteria</taxon>
        <taxon>Lysobacterales</taxon>
        <taxon>Lysobacteraceae</taxon>
        <taxon>Xanthomonas</taxon>
    </lineage>
</organism>
<accession>A0ABR5EY68</accession>
<dbReference type="SUPFAM" id="SSF90123">
    <property type="entry name" value="ABC transporter transmembrane region"/>
    <property type="match status" value="1"/>
</dbReference>
<feature type="transmembrane region" description="Helical" evidence="5">
    <location>
        <begin position="156"/>
        <end position="179"/>
    </location>
</feature>
<keyword evidence="3 5" id="KW-1133">Transmembrane helix</keyword>
<evidence type="ECO:0000259" key="6">
    <source>
        <dbReference type="PROSITE" id="PS50929"/>
    </source>
</evidence>
<feature type="domain" description="Peptidase C39" evidence="7">
    <location>
        <begin position="6"/>
        <end position="125"/>
    </location>
</feature>
<evidence type="ECO:0000256" key="5">
    <source>
        <dbReference type="SAM" id="Phobius"/>
    </source>
</evidence>
<gene>
    <name evidence="8" type="ORF">XP315_00645</name>
</gene>
<feature type="domain" description="ABC transmembrane type-1" evidence="6">
    <location>
        <begin position="157"/>
        <end position="214"/>
    </location>
</feature>
<evidence type="ECO:0000256" key="1">
    <source>
        <dbReference type="ARBA" id="ARBA00004651"/>
    </source>
</evidence>
<sequence length="214" mass="23592">MKVTLQSEASECGLACLAMILSAHGASIELRELRRRFSLSLKGTRLDHMINMAEKLGLAPRPVRLEVDELRKLTVPSILHWDMDHFVVLCKTTANKVSIIDPASGKRNISLREASEHFTGVALELAPVTGFVKLPKVRKISIRELAGNISGLWPSLALIFILSISLQALVITAPFYLQWIVDQVLPAADRGLVFILAVSFMLVLLFQVGISAVR</sequence>
<dbReference type="Gene3D" id="3.90.70.10">
    <property type="entry name" value="Cysteine proteinases"/>
    <property type="match status" value="1"/>
</dbReference>
<evidence type="ECO:0000313" key="8">
    <source>
        <dbReference type="EMBL" id="KLC11469.1"/>
    </source>
</evidence>
<dbReference type="EMBL" id="JZUY01000018">
    <property type="protein sequence ID" value="KLC11469.1"/>
    <property type="molecule type" value="Genomic_DNA"/>
</dbReference>
<dbReference type="Pfam" id="PF03412">
    <property type="entry name" value="Peptidase_C39"/>
    <property type="match status" value="1"/>
</dbReference>
<dbReference type="Proteomes" id="UP000035369">
    <property type="component" value="Unassembled WGS sequence"/>
</dbReference>
<evidence type="ECO:0000256" key="4">
    <source>
        <dbReference type="ARBA" id="ARBA00023136"/>
    </source>
</evidence>
<evidence type="ECO:0000259" key="7">
    <source>
        <dbReference type="PROSITE" id="PS50990"/>
    </source>
</evidence>
<protein>
    <submittedName>
        <fullName evidence="8">ABC transporter</fullName>
    </submittedName>
</protein>
<reference evidence="8 9" key="1">
    <citation type="submission" date="2015-02" db="EMBL/GenBank/DDBJ databases">
        <title>Whole genome sequencing of multiple isolates of three species of pepper and tomato-infecting xanthomonads reveals genetic diversity in field strains and pinpoints effectors responsible for host specificity.</title>
        <authorList>
            <person name="Schwartz A."/>
            <person name="Dahlbeck D."/>
            <person name="Staskawicz B."/>
            <person name="Bart R."/>
            <person name="Potnis N."/>
            <person name="Minsavage G."/>
            <person name="Timilsina S."/>
            <person name="Goss E."/>
            <person name="Jones J."/>
            <person name="Vallad G."/>
            <person name="Barak J."/>
            <person name="Miller S."/>
            <person name="Ritchie D."/>
            <person name="Martins J.Jr."/>
            <person name="Patane J.S."/>
            <person name="Setubal J.C."/>
        </authorList>
    </citation>
    <scope>NUCLEOTIDE SEQUENCE [LARGE SCALE GENOMIC DNA]</scope>
    <source>
        <strain evidence="8 9">Xp3-15</strain>
    </source>
</reference>
<dbReference type="InterPro" id="IPR005074">
    <property type="entry name" value="Peptidase_C39"/>
</dbReference>
<dbReference type="PROSITE" id="PS50990">
    <property type="entry name" value="PEPTIDASE_C39"/>
    <property type="match status" value="1"/>
</dbReference>
<proteinExistence type="predicted"/>
<dbReference type="PROSITE" id="PS50929">
    <property type="entry name" value="ABC_TM1F"/>
    <property type="match status" value="1"/>
</dbReference>
<comment type="caution">
    <text evidence="8">The sequence shown here is derived from an EMBL/GenBank/DDBJ whole genome shotgun (WGS) entry which is preliminary data.</text>
</comment>
<evidence type="ECO:0000313" key="9">
    <source>
        <dbReference type="Proteomes" id="UP000035369"/>
    </source>
</evidence>
<keyword evidence="4 5" id="KW-0472">Membrane</keyword>
<comment type="subcellular location">
    <subcellularLocation>
        <location evidence="1">Cell membrane</location>
        <topology evidence="1">Multi-pass membrane protein</topology>
    </subcellularLocation>
</comment>
<keyword evidence="9" id="KW-1185">Reference proteome</keyword>
<keyword evidence="2 5" id="KW-0812">Transmembrane</keyword>
<dbReference type="InterPro" id="IPR011527">
    <property type="entry name" value="ABC1_TM_dom"/>
</dbReference>
<dbReference type="InterPro" id="IPR036640">
    <property type="entry name" value="ABC1_TM_sf"/>
</dbReference>
<feature type="transmembrane region" description="Helical" evidence="5">
    <location>
        <begin position="191"/>
        <end position="213"/>
    </location>
</feature>
<feature type="non-terminal residue" evidence="8">
    <location>
        <position position="214"/>
    </location>
</feature>
<name>A0ABR5EY68_XANPE</name>
<evidence type="ECO:0000256" key="2">
    <source>
        <dbReference type="ARBA" id="ARBA00022692"/>
    </source>
</evidence>
<evidence type="ECO:0000256" key="3">
    <source>
        <dbReference type="ARBA" id="ARBA00022989"/>
    </source>
</evidence>